<protein>
    <submittedName>
        <fullName evidence="8">Major facilitator superfamily domain-containing protein</fullName>
    </submittedName>
</protein>
<evidence type="ECO:0000256" key="4">
    <source>
        <dbReference type="ARBA" id="ARBA00022989"/>
    </source>
</evidence>
<evidence type="ECO:0000256" key="5">
    <source>
        <dbReference type="ARBA" id="ARBA00023136"/>
    </source>
</evidence>
<evidence type="ECO:0000313" key="9">
    <source>
        <dbReference type="Proteomes" id="UP001285441"/>
    </source>
</evidence>
<feature type="transmembrane region" description="Helical" evidence="7">
    <location>
        <begin position="262"/>
        <end position="284"/>
    </location>
</feature>
<comment type="subcellular location">
    <subcellularLocation>
        <location evidence="1">Membrane</location>
        <topology evidence="1">Multi-pass membrane protein</topology>
    </subcellularLocation>
</comment>
<feature type="transmembrane region" description="Helical" evidence="7">
    <location>
        <begin position="426"/>
        <end position="449"/>
    </location>
</feature>
<name>A0AAE0U3X5_9PEZI</name>
<dbReference type="PANTHER" id="PTHR23502">
    <property type="entry name" value="MAJOR FACILITATOR SUPERFAMILY"/>
    <property type="match status" value="1"/>
</dbReference>
<evidence type="ECO:0000256" key="1">
    <source>
        <dbReference type="ARBA" id="ARBA00004141"/>
    </source>
</evidence>
<sequence length="607" mass="65556">MDASRPTTSASDAPKRPPPLRPAPLRPQAPLAMNPPTRPGTAASQGSRASNIPKMNASTKRLSWTSIASSRRPIKYGQGKYKTIELVPQPSDDPDDPLNWPTWKKELNFGSLLLMVALTGVMKTIFVSVNAQLAEGYAVSYTAVAALTGVPLILSAVTALVSLMAARVCGKRPLYLASLLLVFIGTVWNTNAATSYGQCMAARVFQGLGWGAFDALVLGSIQDTYFEHERGLRIAIYSIIVVATTWGPPLIGGVASQNATGFSLQFMILGVFFVVAVPAITLGAPETVFDRAYTMAQTPATAASSKYKTSLPIAPRRFLSLETFYSYVVKMKPYSYSGDADVSTLLQAPRAFIAPTTVLLFVISFLPYCSLWALSASLSLIFHPMPFIHSTGSIGTLMTGPWLLGSATVAAFALISWWHTRFAPRLHMAAIAGGSLLAFIGVLTFGLHIDACMTRPENDDGTTSVYALSYLGDHVNFPAVSFVLGLLAAGTYVLDATVRPLIRASTNFTSSNMGIALRNTTDMGAGVSCWRAMFAGIFVIAVPNDVWSWDGLRSLCIGLAIAQMVIAAVIGSVWWLWDEDIRRWDGRIMRLVDLEMLKRTGSFFDTD</sequence>
<accession>A0AAE0U3X5</accession>
<comment type="caution">
    <text evidence="8">The sequence shown here is derived from an EMBL/GenBank/DDBJ whole genome shotgun (WGS) entry which is preliminary data.</text>
</comment>
<dbReference type="Pfam" id="PF07690">
    <property type="entry name" value="MFS_1"/>
    <property type="match status" value="1"/>
</dbReference>
<reference evidence="8" key="2">
    <citation type="submission" date="2023-06" db="EMBL/GenBank/DDBJ databases">
        <authorList>
            <consortium name="Lawrence Berkeley National Laboratory"/>
            <person name="Haridas S."/>
            <person name="Hensen N."/>
            <person name="Bonometti L."/>
            <person name="Westerberg I."/>
            <person name="Brannstrom I.O."/>
            <person name="Guillou S."/>
            <person name="Cros-Aarteil S."/>
            <person name="Calhoun S."/>
            <person name="Kuo A."/>
            <person name="Mondo S."/>
            <person name="Pangilinan J."/>
            <person name="Riley R."/>
            <person name="LaButti K."/>
            <person name="Andreopoulos B."/>
            <person name="Lipzen A."/>
            <person name="Chen C."/>
            <person name="Yanf M."/>
            <person name="Daum C."/>
            <person name="Ng V."/>
            <person name="Clum A."/>
            <person name="Steindorff A."/>
            <person name="Ohm R."/>
            <person name="Martin F."/>
            <person name="Silar P."/>
            <person name="Natvig D."/>
            <person name="Lalanne C."/>
            <person name="Gautier V."/>
            <person name="Ament-velasquez S.L."/>
            <person name="Kruys A."/>
            <person name="Hutchinson M.I."/>
            <person name="Powell A.J."/>
            <person name="Barry K."/>
            <person name="Miller A.N."/>
            <person name="Grigoriev I.V."/>
            <person name="Debuchy R."/>
            <person name="Gladieux P."/>
            <person name="Thoren M.H."/>
            <person name="Johannesson H."/>
        </authorList>
    </citation>
    <scope>NUCLEOTIDE SEQUENCE</scope>
    <source>
        <strain evidence="8">CBS 232.78</strain>
    </source>
</reference>
<feature type="transmembrane region" description="Helical" evidence="7">
    <location>
        <begin position="173"/>
        <end position="192"/>
    </location>
</feature>
<feature type="transmembrane region" description="Helical" evidence="7">
    <location>
        <begin position="358"/>
        <end position="382"/>
    </location>
</feature>
<keyword evidence="5 7" id="KW-0472">Membrane</keyword>
<dbReference type="InterPro" id="IPR036259">
    <property type="entry name" value="MFS_trans_sf"/>
</dbReference>
<comment type="similarity">
    <text evidence="2">Belongs to the major facilitator superfamily.</text>
</comment>
<feature type="transmembrane region" description="Helical" evidence="7">
    <location>
        <begin position="204"/>
        <end position="222"/>
    </location>
</feature>
<dbReference type="PANTHER" id="PTHR23502:SF68">
    <property type="entry name" value="MULTIDRUG TRANSPORTER, PUTATIVE (AFU_ORTHOLOGUE AFUA_3G01120)-RELATED"/>
    <property type="match status" value="1"/>
</dbReference>
<evidence type="ECO:0000313" key="8">
    <source>
        <dbReference type="EMBL" id="KAK3390083.1"/>
    </source>
</evidence>
<feature type="compositionally biased region" description="Pro residues" evidence="6">
    <location>
        <begin position="16"/>
        <end position="27"/>
    </location>
</feature>
<dbReference type="AlphaFoldDB" id="A0AAE0U3X5"/>
<feature type="transmembrane region" description="Helical" evidence="7">
    <location>
        <begin position="402"/>
        <end position="419"/>
    </location>
</feature>
<evidence type="ECO:0000256" key="7">
    <source>
        <dbReference type="SAM" id="Phobius"/>
    </source>
</evidence>
<proteinExistence type="inferred from homology"/>
<gene>
    <name evidence="8" type="ORF">B0H63DRAFT_492714</name>
</gene>
<keyword evidence="9" id="KW-1185">Reference proteome</keyword>
<feature type="transmembrane region" description="Helical" evidence="7">
    <location>
        <begin position="138"/>
        <end position="161"/>
    </location>
</feature>
<feature type="compositionally biased region" description="Polar residues" evidence="6">
    <location>
        <begin position="1"/>
        <end position="11"/>
    </location>
</feature>
<feature type="region of interest" description="Disordered" evidence="6">
    <location>
        <begin position="1"/>
        <end position="57"/>
    </location>
</feature>
<dbReference type="EMBL" id="JAULSW010000002">
    <property type="protein sequence ID" value="KAK3390083.1"/>
    <property type="molecule type" value="Genomic_DNA"/>
</dbReference>
<evidence type="ECO:0000256" key="2">
    <source>
        <dbReference type="ARBA" id="ARBA00008335"/>
    </source>
</evidence>
<evidence type="ECO:0000256" key="6">
    <source>
        <dbReference type="SAM" id="MobiDB-lite"/>
    </source>
</evidence>
<dbReference type="GO" id="GO:0022857">
    <property type="term" value="F:transmembrane transporter activity"/>
    <property type="evidence" value="ECO:0007669"/>
    <property type="project" value="InterPro"/>
</dbReference>
<feature type="transmembrane region" description="Helical" evidence="7">
    <location>
        <begin position="555"/>
        <end position="577"/>
    </location>
</feature>
<feature type="transmembrane region" description="Helical" evidence="7">
    <location>
        <begin position="523"/>
        <end position="543"/>
    </location>
</feature>
<keyword evidence="4 7" id="KW-1133">Transmembrane helix</keyword>
<feature type="transmembrane region" description="Helical" evidence="7">
    <location>
        <begin position="234"/>
        <end position="256"/>
    </location>
</feature>
<feature type="transmembrane region" description="Helical" evidence="7">
    <location>
        <begin position="479"/>
        <end position="502"/>
    </location>
</feature>
<reference evidence="8" key="1">
    <citation type="journal article" date="2023" name="Mol. Phylogenet. Evol.">
        <title>Genome-scale phylogeny and comparative genomics of the fungal order Sordariales.</title>
        <authorList>
            <person name="Hensen N."/>
            <person name="Bonometti L."/>
            <person name="Westerberg I."/>
            <person name="Brannstrom I.O."/>
            <person name="Guillou S."/>
            <person name="Cros-Aarteil S."/>
            <person name="Calhoun S."/>
            <person name="Haridas S."/>
            <person name="Kuo A."/>
            <person name="Mondo S."/>
            <person name="Pangilinan J."/>
            <person name="Riley R."/>
            <person name="LaButti K."/>
            <person name="Andreopoulos B."/>
            <person name="Lipzen A."/>
            <person name="Chen C."/>
            <person name="Yan M."/>
            <person name="Daum C."/>
            <person name="Ng V."/>
            <person name="Clum A."/>
            <person name="Steindorff A."/>
            <person name="Ohm R.A."/>
            <person name="Martin F."/>
            <person name="Silar P."/>
            <person name="Natvig D.O."/>
            <person name="Lalanne C."/>
            <person name="Gautier V."/>
            <person name="Ament-Velasquez S.L."/>
            <person name="Kruys A."/>
            <person name="Hutchinson M.I."/>
            <person name="Powell A.J."/>
            <person name="Barry K."/>
            <person name="Miller A.N."/>
            <person name="Grigoriev I.V."/>
            <person name="Debuchy R."/>
            <person name="Gladieux P."/>
            <person name="Hiltunen Thoren M."/>
            <person name="Johannesson H."/>
        </authorList>
    </citation>
    <scope>NUCLEOTIDE SEQUENCE</scope>
    <source>
        <strain evidence="8">CBS 232.78</strain>
    </source>
</reference>
<dbReference type="InterPro" id="IPR011701">
    <property type="entry name" value="MFS"/>
</dbReference>
<dbReference type="SUPFAM" id="SSF103473">
    <property type="entry name" value="MFS general substrate transporter"/>
    <property type="match status" value="1"/>
</dbReference>
<keyword evidence="3 7" id="KW-0812">Transmembrane</keyword>
<dbReference type="Proteomes" id="UP001285441">
    <property type="component" value="Unassembled WGS sequence"/>
</dbReference>
<evidence type="ECO:0000256" key="3">
    <source>
        <dbReference type="ARBA" id="ARBA00022692"/>
    </source>
</evidence>
<organism evidence="8 9">
    <name type="scientific">Podospora didyma</name>
    <dbReference type="NCBI Taxonomy" id="330526"/>
    <lineage>
        <taxon>Eukaryota</taxon>
        <taxon>Fungi</taxon>
        <taxon>Dikarya</taxon>
        <taxon>Ascomycota</taxon>
        <taxon>Pezizomycotina</taxon>
        <taxon>Sordariomycetes</taxon>
        <taxon>Sordariomycetidae</taxon>
        <taxon>Sordariales</taxon>
        <taxon>Podosporaceae</taxon>
        <taxon>Podospora</taxon>
    </lineage>
</organism>
<feature type="transmembrane region" description="Helical" evidence="7">
    <location>
        <begin position="107"/>
        <end position="126"/>
    </location>
</feature>
<dbReference type="GO" id="GO:0016020">
    <property type="term" value="C:membrane"/>
    <property type="evidence" value="ECO:0007669"/>
    <property type="project" value="UniProtKB-SubCell"/>
</dbReference>
<dbReference type="Gene3D" id="1.20.1250.20">
    <property type="entry name" value="MFS general substrate transporter like domains"/>
    <property type="match status" value="1"/>
</dbReference>